<dbReference type="EMBL" id="BAKI01000029">
    <property type="protein sequence ID" value="GAF37322.1"/>
    <property type="molecule type" value="Genomic_DNA"/>
</dbReference>
<evidence type="ECO:0000313" key="3">
    <source>
        <dbReference type="EMBL" id="GAF37322.1"/>
    </source>
</evidence>
<dbReference type="Proteomes" id="UP000019488">
    <property type="component" value="Unassembled WGS sequence"/>
</dbReference>
<dbReference type="PANTHER" id="PTHR41328:SF2">
    <property type="entry name" value="TERMINASE SMALL SUBUNIT"/>
    <property type="match status" value="1"/>
</dbReference>
<dbReference type="PANTHER" id="PTHR41328">
    <property type="entry name" value="TERMINASE SMALL SUBUNIT-RELATED"/>
    <property type="match status" value="1"/>
</dbReference>
<dbReference type="Gene3D" id="1.10.10.1400">
    <property type="entry name" value="Terminase, small subunit, N-terminal DNA-binding domain, HTH motif"/>
    <property type="match status" value="1"/>
</dbReference>
<proteinExistence type="predicted"/>
<organism evidence="3 4">
    <name type="scientific">Lentilactobacillus farraginis DSM 18382 = JCM 14108</name>
    <dbReference type="NCBI Taxonomy" id="1423743"/>
    <lineage>
        <taxon>Bacteria</taxon>
        <taxon>Bacillati</taxon>
        <taxon>Bacillota</taxon>
        <taxon>Bacilli</taxon>
        <taxon>Lactobacillales</taxon>
        <taxon>Lactobacillaceae</taxon>
        <taxon>Lentilactobacillus</taxon>
    </lineage>
</organism>
<evidence type="ECO:0000313" key="4">
    <source>
        <dbReference type="Proteomes" id="UP000019488"/>
    </source>
</evidence>
<name>X0PJC5_9LACO</name>
<dbReference type="eggNOG" id="COG3728">
    <property type="taxonomic scope" value="Bacteria"/>
</dbReference>
<dbReference type="InterPro" id="IPR005335">
    <property type="entry name" value="Terminase_ssu"/>
</dbReference>
<protein>
    <submittedName>
        <fullName evidence="3">Phage terminase, small subunit</fullName>
    </submittedName>
</protein>
<sequence length="170" mass="18905">MMKLRPKQKAFAEEYVKLGNATKAALNAGYSKKTAAETGSENLKKPHIKTYINQLMAEIESHKIMDAQEALQLLTRIARGEEKETVVVSTQFDVDTIEKEADLKTRIAAAKEILKRYPDSDELLKAQVRRAVADAEIAETKAKEIKKVEHHEDGTLVVDDLGGVNDDNEG</sequence>
<accession>X0PJC5</accession>
<dbReference type="Pfam" id="PF03592">
    <property type="entry name" value="Terminase_2"/>
    <property type="match status" value="1"/>
</dbReference>
<dbReference type="STRING" id="1423743.FD41_GL001099"/>
<dbReference type="AlphaFoldDB" id="X0PJC5"/>
<dbReference type="Gene3D" id="6.10.140.2160">
    <property type="match status" value="1"/>
</dbReference>
<keyword evidence="1" id="KW-1188">Viral release from host cell</keyword>
<gene>
    <name evidence="3" type="ORF">JCM14108_2345</name>
</gene>
<evidence type="ECO:0000256" key="2">
    <source>
        <dbReference type="ARBA" id="ARBA00023219"/>
    </source>
</evidence>
<dbReference type="GO" id="GO:0051276">
    <property type="term" value="P:chromosome organization"/>
    <property type="evidence" value="ECO:0007669"/>
    <property type="project" value="InterPro"/>
</dbReference>
<evidence type="ECO:0000256" key="1">
    <source>
        <dbReference type="ARBA" id="ARBA00022612"/>
    </source>
</evidence>
<reference evidence="3" key="1">
    <citation type="journal article" date="2014" name="Genome Announc.">
        <title>Draft Genome Sequences of Two Lactobacillus Strains, L. farraginis JCM 14108T and L. composti JCM 14202T, Isolated from Compost of Distilled Shochu Residue.</title>
        <authorList>
            <person name="Yuki M."/>
            <person name="Oshima K."/>
            <person name="Suda W."/>
            <person name="Kitahara M."/>
            <person name="Kitamura K."/>
            <person name="Iida T."/>
            <person name="Hattori M."/>
            <person name="Ohkuma M."/>
        </authorList>
    </citation>
    <scope>NUCLEOTIDE SEQUENCE [LARGE SCALE GENOMIC DNA]</scope>
    <source>
        <strain evidence="3">JCM 14108</strain>
    </source>
</reference>
<dbReference type="InterPro" id="IPR052404">
    <property type="entry name" value="SPP1-like_terminase"/>
</dbReference>
<dbReference type="InterPro" id="IPR038713">
    <property type="entry name" value="Terminase_Gp1_N_sf"/>
</dbReference>
<comment type="caution">
    <text evidence="3">The sequence shown here is derived from an EMBL/GenBank/DDBJ whole genome shotgun (WGS) entry which is preliminary data.</text>
</comment>
<keyword evidence="2" id="KW-0231">Viral genome packaging</keyword>